<name>A0ABM7VE75_9BACT</name>
<protein>
    <recommendedName>
        <fullName evidence="4">Outer membrane protein beta-barrel domain-containing protein</fullName>
    </recommendedName>
</protein>
<accession>A0ABM7VE75</accession>
<evidence type="ECO:0000313" key="3">
    <source>
        <dbReference type="Proteomes" id="UP001354989"/>
    </source>
</evidence>
<dbReference type="EMBL" id="AP025292">
    <property type="protein sequence ID" value="BDC99259.1"/>
    <property type="molecule type" value="Genomic_DNA"/>
</dbReference>
<feature type="signal peptide" evidence="1">
    <location>
        <begin position="1"/>
        <end position="19"/>
    </location>
</feature>
<dbReference type="RefSeq" id="WP_332919214.1">
    <property type="nucleotide sequence ID" value="NZ_AP025292.1"/>
</dbReference>
<sequence>MKKTFLLSILCITAFFTQAQDSKFDFRFGTGWTFTNSGDDYFIMIENEVNYKATPYFAFSGSLGFGQNTQVGATTNTYGSFYQVNTNAYFSPFKNNKQNDFRLGVGLGHIWERSGNYYYSPSPSDQPVLDYAKNNFVANFILENTYQLNDRFSLGAKIFTQMHDTNNGFHSGAMIKVGYKF</sequence>
<gene>
    <name evidence="2" type="ORF">PEPS_15400</name>
</gene>
<keyword evidence="1" id="KW-0732">Signal</keyword>
<dbReference type="Proteomes" id="UP001354989">
    <property type="component" value="Chromosome"/>
</dbReference>
<evidence type="ECO:0000313" key="2">
    <source>
        <dbReference type="EMBL" id="BDC99259.1"/>
    </source>
</evidence>
<evidence type="ECO:0008006" key="4">
    <source>
        <dbReference type="Google" id="ProtNLM"/>
    </source>
</evidence>
<feature type="chain" id="PRO_5045784225" description="Outer membrane protein beta-barrel domain-containing protein" evidence="1">
    <location>
        <begin position="20"/>
        <end position="181"/>
    </location>
</feature>
<keyword evidence="3" id="KW-1185">Reference proteome</keyword>
<reference evidence="2 3" key="1">
    <citation type="submission" date="2021-12" db="EMBL/GenBank/DDBJ databases">
        <title>Genome sequencing of bacteria with rrn-lacking chromosome and rrn-plasmid.</title>
        <authorList>
            <person name="Anda M."/>
            <person name="Iwasaki W."/>
        </authorList>
    </citation>
    <scope>NUCLEOTIDE SEQUENCE [LARGE SCALE GENOMIC DNA]</scope>
    <source>
        <strain evidence="2 3">NBRC 101262</strain>
    </source>
</reference>
<evidence type="ECO:0000256" key="1">
    <source>
        <dbReference type="SAM" id="SignalP"/>
    </source>
</evidence>
<organism evidence="2 3">
    <name type="scientific">Persicobacter psychrovividus</name>
    <dbReference type="NCBI Taxonomy" id="387638"/>
    <lineage>
        <taxon>Bacteria</taxon>
        <taxon>Pseudomonadati</taxon>
        <taxon>Bacteroidota</taxon>
        <taxon>Cytophagia</taxon>
        <taxon>Cytophagales</taxon>
        <taxon>Persicobacteraceae</taxon>
        <taxon>Persicobacter</taxon>
    </lineage>
</organism>
<proteinExistence type="predicted"/>